<protein>
    <recommendedName>
        <fullName evidence="4 5">Large ribosomal subunit protein uL5</fullName>
    </recommendedName>
</protein>
<dbReference type="Proteomes" id="UP000249799">
    <property type="component" value="Chromosome"/>
</dbReference>
<comment type="function">
    <text evidence="5">This is 1 of the proteins that bind and probably mediate the attachment of the 5S RNA into the large ribosomal subunit, where it forms part of the central protuberance. In the 70S ribosome it contacts protein S13 of the 30S subunit (bridge B1b), connecting the 2 subunits; this bridge is implicated in subunit movement. Contacts the P site tRNA; the 5S rRNA and some of its associated proteins might help stabilize positioning of ribosome-bound tRNAs.</text>
</comment>
<evidence type="ECO:0000256" key="1">
    <source>
        <dbReference type="ARBA" id="ARBA00008553"/>
    </source>
</evidence>
<name>A0A2Z4FGW1_9DELT</name>
<sequence>MTFLQEKYEKEVVPSLMETFGYTNPMTVPRLEKVIVNMGLGASAVENPKVVESATAELTLITGQKPVVTRARRAIAGFKLREGMPIGVKATLRGIRMQEFLERLIYVALPRVRDFKGISPKSFDGHGNYTVGVTEQIIFPEISYDKIDKVRGMSITVVTTAVNDDEARELLSKLGMPFQKPDSNQ</sequence>
<keyword evidence="5" id="KW-0820">tRNA-binding</keyword>
<evidence type="ECO:0000256" key="5">
    <source>
        <dbReference type="HAMAP-Rule" id="MF_01333"/>
    </source>
</evidence>
<dbReference type="GO" id="GO:0000049">
    <property type="term" value="F:tRNA binding"/>
    <property type="evidence" value="ECO:0007669"/>
    <property type="project" value="UniProtKB-UniRule"/>
</dbReference>
<dbReference type="InterPro" id="IPR022803">
    <property type="entry name" value="Ribosomal_uL5_dom_sf"/>
</dbReference>
<dbReference type="GO" id="GO:0005840">
    <property type="term" value="C:ribosome"/>
    <property type="evidence" value="ECO:0007669"/>
    <property type="project" value="UniProtKB-KW"/>
</dbReference>
<dbReference type="SUPFAM" id="SSF55282">
    <property type="entry name" value="RL5-like"/>
    <property type="match status" value="1"/>
</dbReference>
<dbReference type="PANTHER" id="PTHR11994">
    <property type="entry name" value="60S RIBOSOMAL PROTEIN L11-RELATED"/>
    <property type="match status" value="1"/>
</dbReference>
<dbReference type="InterPro" id="IPR031310">
    <property type="entry name" value="Ribosomal_uL5_N"/>
</dbReference>
<dbReference type="Gene3D" id="3.30.1440.10">
    <property type="match status" value="1"/>
</dbReference>
<evidence type="ECO:0000256" key="6">
    <source>
        <dbReference type="RuleBase" id="RU003930"/>
    </source>
</evidence>
<dbReference type="GO" id="GO:0019843">
    <property type="term" value="F:rRNA binding"/>
    <property type="evidence" value="ECO:0007669"/>
    <property type="project" value="UniProtKB-UniRule"/>
</dbReference>
<organism evidence="7 8">
    <name type="scientific">Bradymonas sediminis</name>
    <dbReference type="NCBI Taxonomy" id="1548548"/>
    <lineage>
        <taxon>Bacteria</taxon>
        <taxon>Deltaproteobacteria</taxon>
        <taxon>Bradymonadales</taxon>
        <taxon>Bradymonadaceae</taxon>
        <taxon>Bradymonas</taxon>
    </lineage>
</organism>
<evidence type="ECO:0000313" key="7">
    <source>
        <dbReference type="EMBL" id="AWV87994.1"/>
    </source>
</evidence>
<dbReference type="OrthoDB" id="9806626at2"/>
<keyword evidence="5" id="KW-0694">RNA-binding</keyword>
<evidence type="ECO:0000256" key="3">
    <source>
        <dbReference type="ARBA" id="ARBA00023274"/>
    </source>
</evidence>
<evidence type="ECO:0000256" key="4">
    <source>
        <dbReference type="ARBA" id="ARBA00035245"/>
    </source>
</evidence>
<accession>A0A2Z4FGW1</accession>
<comment type="similarity">
    <text evidence="1 5 6">Belongs to the universal ribosomal protein uL5 family.</text>
</comment>
<dbReference type="Pfam" id="PF00673">
    <property type="entry name" value="Ribosomal_L5_C"/>
    <property type="match status" value="1"/>
</dbReference>
<dbReference type="HAMAP" id="MF_01333_B">
    <property type="entry name" value="Ribosomal_uL5_B"/>
    <property type="match status" value="1"/>
</dbReference>
<dbReference type="PIRSF" id="PIRSF002161">
    <property type="entry name" value="Ribosomal_L5"/>
    <property type="match status" value="1"/>
</dbReference>
<dbReference type="EMBL" id="CP030032">
    <property type="protein sequence ID" value="AWV87994.1"/>
    <property type="molecule type" value="Genomic_DNA"/>
</dbReference>
<dbReference type="PROSITE" id="PS00358">
    <property type="entry name" value="RIBOSOMAL_L5"/>
    <property type="match status" value="1"/>
</dbReference>
<evidence type="ECO:0000313" key="8">
    <source>
        <dbReference type="Proteomes" id="UP000249799"/>
    </source>
</evidence>
<dbReference type="GO" id="GO:0003735">
    <property type="term" value="F:structural constituent of ribosome"/>
    <property type="evidence" value="ECO:0007669"/>
    <property type="project" value="InterPro"/>
</dbReference>
<reference evidence="7 8" key="1">
    <citation type="submission" date="2018-06" db="EMBL/GenBank/DDBJ databases">
        <title>Lujinxingia sediminis gen. nov. sp. nov., a new facultative anaerobic member of the class Deltaproteobacteria, and proposal of Lujinxingaceae fam. nov.</title>
        <authorList>
            <person name="Guo L.-Y."/>
            <person name="Li C.-M."/>
            <person name="Wang S."/>
            <person name="Du Z.-J."/>
        </authorList>
    </citation>
    <scope>NUCLEOTIDE SEQUENCE [LARGE SCALE GENOMIC DNA]</scope>
    <source>
        <strain evidence="7 8">FA350</strain>
    </source>
</reference>
<dbReference type="GO" id="GO:0006412">
    <property type="term" value="P:translation"/>
    <property type="evidence" value="ECO:0007669"/>
    <property type="project" value="UniProtKB-UniRule"/>
</dbReference>
<dbReference type="AlphaFoldDB" id="A0A2Z4FGW1"/>
<dbReference type="Pfam" id="PF00281">
    <property type="entry name" value="Ribosomal_L5"/>
    <property type="match status" value="1"/>
</dbReference>
<gene>
    <name evidence="5" type="primary">rplE</name>
    <name evidence="7" type="ORF">DN745_01065</name>
</gene>
<dbReference type="InterPro" id="IPR002132">
    <property type="entry name" value="Ribosomal_uL5"/>
</dbReference>
<keyword evidence="2 5" id="KW-0689">Ribosomal protein</keyword>
<comment type="subunit">
    <text evidence="5">Part of the 50S ribosomal subunit; part of the 5S rRNA/L5/L18/L25 subcomplex. Contacts the 5S rRNA and the P site tRNA. Forms a bridge to the 30S subunit in the 70S ribosome.</text>
</comment>
<evidence type="ECO:0000256" key="2">
    <source>
        <dbReference type="ARBA" id="ARBA00022980"/>
    </source>
</evidence>
<dbReference type="GO" id="GO:1990904">
    <property type="term" value="C:ribonucleoprotein complex"/>
    <property type="evidence" value="ECO:0007669"/>
    <property type="project" value="UniProtKB-KW"/>
</dbReference>
<dbReference type="InterPro" id="IPR031309">
    <property type="entry name" value="Ribosomal_uL5_C"/>
</dbReference>
<keyword evidence="3 5" id="KW-0687">Ribonucleoprotein</keyword>
<dbReference type="KEGG" id="bsed:DN745_01065"/>
<dbReference type="FunFam" id="3.30.1440.10:FF:000001">
    <property type="entry name" value="50S ribosomal protein L5"/>
    <property type="match status" value="1"/>
</dbReference>
<keyword evidence="8" id="KW-1185">Reference proteome</keyword>
<dbReference type="NCBIfam" id="NF000585">
    <property type="entry name" value="PRK00010.1"/>
    <property type="match status" value="1"/>
</dbReference>
<keyword evidence="5" id="KW-0699">rRNA-binding</keyword>
<dbReference type="InterPro" id="IPR020930">
    <property type="entry name" value="Ribosomal_uL5_bac-type"/>
</dbReference>
<dbReference type="InterPro" id="IPR020929">
    <property type="entry name" value="Ribosomal_uL5_CS"/>
</dbReference>
<dbReference type="RefSeq" id="WP_111331342.1">
    <property type="nucleotide sequence ID" value="NZ_CP030032.1"/>
</dbReference>
<proteinExistence type="inferred from homology"/>